<name>A0A371DY03_9APHY</name>
<protein>
    <submittedName>
        <fullName evidence="1">Uncharacterized protein</fullName>
    </submittedName>
</protein>
<keyword evidence="2" id="KW-1185">Reference proteome</keyword>
<accession>A0A371DY03</accession>
<dbReference type="EMBL" id="KZ857379">
    <property type="protein sequence ID" value="RDX57378.1"/>
    <property type="molecule type" value="Genomic_DNA"/>
</dbReference>
<reference evidence="1 2" key="1">
    <citation type="journal article" date="2018" name="Biotechnol. Biofuels">
        <title>Integrative visual omics of the white-rot fungus Polyporus brumalis exposes the biotechnological potential of its oxidative enzymes for delignifying raw plant biomass.</title>
        <authorList>
            <person name="Miyauchi S."/>
            <person name="Rancon A."/>
            <person name="Drula E."/>
            <person name="Hage H."/>
            <person name="Chaduli D."/>
            <person name="Favel A."/>
            <person name="Grisel S."/>
            <person name="Henrissat B."/>
            <person name="Herpoel-Gimbert I."/>
            <person name="Ruiz-Duenas F.J."/>
            <person name="Chevret D."/>
            <person name="Hainaut M."/>
            <person name="Lin J."/>
            <person name="Wang M."/>
            <person name="Pangilinan J."/>
            <person name="Lipzen A."/>
            <person name="Lesage-Meessen L."/>
            <person name="Navarro D."/>
            <person name="Riley R."/>
            <person name="Grigoriev I.V."/>
            <person name="Zhou S."/>
            <person name="Raouche S."/>
            <person name="Rosso M.N."/>
        </authorList>
    </citation>
    <scope>NUCLEOTIDE SEQUENCE [LARGE SCALE GENOMIC DNA]</scope>
    <source>
        <strain evidence="1 2">BRFM 1820</strain>
    </source>
</reference>
<evidence type="ECO:0000313" key="1">
    <source>
        <dbReference type="EMBL" id="RDX57378.1"/>
    </source>
</evidence>
<evidence type="ECO:0000313" key="2">
    <source>
        <dbReference type="Proteomes" id="UP000256964"/>
    </source>
</evidence>
<sequence length="132" mass="14760">MQNIARTFIALAALVNGADQERNVRQRVPRGSMARYSPLPTYEDRASSEPSILAARRLLCGWPAGAWRYTVFSCTPCPRGRGHRKETASALRRCVLCFSKCWNNGMAGLWRAFLQTSVLQCAPRASLRTVTQ</sequence>
<dbReference type="AlphaFoldDB" id="A0A371DY03"/>
<dbReference type="Proteomes" id="UP000256964">
    <property type="component" value="Unassembled WGS sequence"/>
</dbReference>
<gene>
    <name evidence="1" type="ORF">OH76DRAFT_34907</name>
</gene>
<organism evidence="1 2">
    <name type="scientific">Lentinus brumalis</name>
    <dbReference type="NCBI Taxonomy" id="2498619"/>
    <lineage>
        <taxon>Eukaryota</taxon>
        <taxon>Fungi</taxon>
        <taxon>Dikarya</taxon>
        <taxon>Basidiomycota</taxon>
        <taxon>Agaricomycotina</taxon>
        <taxon>Agaricomycetes</taxon>
        <taxon>Polyporales</taxon>
        <taxon>Polyporaceae</taxon>
        <taxon>Lentinus</taxon>
    </lineage>
</organism>
<proteinExistence type="predicted"/>